<dbReference type="Proteomes" id="UP000253250">
    <property type="component" value="Unassembled WGS sequence"/>
</dbReference>
<dbReference type="Pfam" id="PF09407">
    <property type="entry name" value="AbiEi_1"/>
    <property type="match status" value="1"/>
</dbReference>
<dbReference type="STRING" id="163359.A9R16_02885"/>
<gene>
    <name evidence="3" type="ORF">C4900_05440</name>
</gene>
<keyword evidence="4" id="KW-1185">Reference proteome</keyword>
<feature type="domain" description="AbiEi antitoxin C-terminal" evidence="1">
    <location>
        <begin position="74"/>
        <end position="215"/>
    </location>
</feature>
<dbReference type="EMBL" id="PSYR01000001">
    <property type="protein sequence ID" value="RCN59166.1"/>
    <property type="molecule type" value="Genomic_DNA"/>
</dbReference>
<protein>
    <submittedName>
        <fullName evidence="3">Uncharacterized protein</fullName>
    </submittedName>
</protein>
<evidence type="ECO:0000313" key="3">
    <source>
        <dbReference type="EMBL" id="RCN59166.1"/>
    </source>
</evidence>
<dbReference type="OrthoDB" id="42441at2"/>
<comment type="caution">
    <text evidence="3">The sequence shown here is derived from an EMBL/GenBank/DDBJ whole genome shotgun (WGS) entry which is preliminary data.</text>
</comment>
<proteinExistence type="predicted"/>
<dbReference type="InterPro" id="IPR025159">
    <property type="entry name" value="AbiEi_N"/>
</dbReference>
<reference evidence="3 4" key="1">
    <citation type="submission" date="2018-02" db="EMBL/GenBank/DDBJ databases">
        <title>Insights into the biology of acidophilic members of the Acidiferrobacteraceae family derived from comparative genomic analyses.</title>
        <authorList>
            <person name="Issotta F."/>
            <person name="Thyssen C."/>
            <person name="Mena C."/>
            <person name="Moya A."/>
            <person name="Bellenberg S."/>
            <person name="Sproer C."/>
            <person name="Covarrubias P.C."/>
            <person name="Sand W."/>
            <person name="Quatrini R."/>
            <person name="Vera M."/>
        </authorList>
    </citation>
    <scope>NUCLEOTIDE SEQUENCE [LARGE SCALE GENOMIC DNA]</scope>
    <source>
        <strain evidence="4">m-1</strain>
    </source>
</reference>
<evidence type="ECO:0000259" key="1">
    <source>
        <dbReference type="Pfam" id="PF09407"/>
    </source>
</evidence>
<sequence length="272" mass="30205">MATIGQYLDEHLARGRAYFTREEAQAALGLASHPLSVALLRQVKKGRLANPRRGFYLILRPEDRTLGAPDPVRWIAPLMQSLKLDYRVALLRAAAFHGSSHQAAMVFQVIVPRQVRGFEVGRQRVDFIYQSPSAFRQVNRPDWLSSIKSEAGFAKVAGLELTLLDCARYFHKAAGINGLAQIAQDLGGQASADVLASIAAHYENSSVRRLGYLLERVGHLQQAEALRPFARKAKTMALLDPSVKPLVEGLSDLHEKVSDWLLVINEQVEVDF</sequence>
<accession>A0A1C2FYS0</accession>
<evidence type="ECO:0000313" key="4">
    <source>
        <dbReference type="Proteomes" id="UP000253250"/>
    </source>
</evidence>
<evidence type="ECO:0000259" key="2">
    <source>
        <dbReference type="Pfam" id="PF13338"/>
    </source>
</evidence>
<feature type="domain" description="AbiEi antitoxin N-terminal" evidence="2">
    <location>
        <begin position="7"/>
        <end position="57"/>
    </location>
</feature>
<organism evidence="3 4">
    <name type="scientific">Acidiferrobacter thiooxydans</name>
    <dbReference type="NCBI Taxonomy" id="163359"/>
    <lineage>
        <taxon>Bacteria</taxon>
        <taxon>Pseudomonadati</taxon>
        <taxon>Pseudomonadota</taxon>
        <taxon>Gammaproteobacteria</taxon>
        <taxon>Acidiferrobacterales</taxon>
        <taxon>Acidiferrobacteraceae</taxon>
        <taxon>Acidiferrobacter</taxon>
    </lineage>
</organism>
<name>A0A1C2FYS0_9GAMM</name>
<dbReference type="InterPro" id="IPR018547">
    <property type="entry name" value="AbiEi_C"/>
</dbReference>
<dbReference type="Pfam" id="PF13338">
    <property type="entry name" value="AbiEi_4"/>
    <property type="match status" value="1"/>
</dbReference>
<dbReference type="RefSeq" id="WP_065971827.1">
    <property type="nucleotide sequence ID" value="NZ_CP080624.1"/>
</dbReference>
<dbReference type="AlphaFoldDB" id="A0A1C2FYS0"/>